<organism evidence="1 2">
    <name type="scientific">Lysobacter korlensis</name>
    <dbReference type="NCBI Taxonomy" id="553636"/>
    <lineage>
        <taxon>Bacteria</taxon>
        <taxon>Pseudomonadati</taxon>
        <taxon>Pseudomonadota</taxon>
        <taxon>Gammaproteobacteria</taxon>
        <taxon>Lysobacterales</taxon>
        <taxon>Lysobacteraceae</taxon>
        <taxon>Lysobacter</taxon>
    </lineage>
</organism>
<proteinExistence type="predicted"/>
<accession>A0ABV6RT52</accession>
<evidence type="ECO:0000313" key="2">
    <source>
        <dbReference type="Proteomes" id="UP001589896"/>
    </source>
</evidence>
<dbReference type="Proteomes" id="UP001589896">
    <property type="component" value="Unassembled WGS sequence"/>
</dbReference>
<sequence length="93" mass="9849">MDWLIFAALAVALIALAAVAQRKGWIDLSDKNKSSGGGASPMVIGDEVFNPSRYEAAIELDRQTVLPAPAPVPGDGDKGVYQGNVRIELPRDS</sequence>
<comment type="caution">
    <text evidence="1">The sequence shown here is derived from an EMBL/GenBank/DDBJ whole genome shotgun (WGS) entry which is preliminary data.</text>
</comment>
<evidence type="ECO:0000313" key="1">
    <source>
        <dbReference type="EMBL" id="MFC0680167.1"/>
    </source>
</evidence>
<dbReference type="EMBL" id="JBHLTG010000005">
    <property type="protein sequence ID" value="MFC0680167.1"/>
    <property type="molecule type" value="Genomic_DNA"/>
</dbReference>
<name>A0ABV6RT52_9GAMM</name>
<gene>
    <name evidence="1" type="ORF">ACFFGH_20220</name>
</gene>
<protein>
    <submittedName>
        <fullName evidence="1">Uncharacterized protein</fullName>
    </submittedName>
</protein>
<dbReference type="RefSeq" id="WP_386671669.1">
    <property type="nucleotide sequence ID" value="NZ_JBHLTG010000005.1"/>
</dbReference>
<reference evidence="1 2" key="1">
    <citation type="submission" date="2024-09" db="EMBL/GenBank/DDBJ databases">
        <authorList>
            <person name="Sun Q."/>
            <person name="Mori K."/>
        </authorList>
    </citation>
    <scope>NUCLEOTIDE SEQUENCE [LARGE SCALE GENOMIC DNA]</scope>
    <source>
        <strain evidence="1 2">KCTC 23076</strain>
    </source>
</reference>
<keyword evidence="2" id="KW-1185">Reference proteome</keyword>